<accession>A0ABY6UXJ0</accession>
<dbReference type="Pfam" id="PF17132">
    <property type="entry name" value="Glyco_hydro_106"/>
    <property type="match status" value="1"/>
</dbReference>
<proteinExistence type="predicted"/>
<sequence>MSGINPLTYPLADGPWSNANFLDPPSEYRGAPLWCWNTKLDRDRLLRQIEHLRDMGMGGFHIHSRVGLDTPYMGSEFMDNVKACTQYAKENGLLSCLYDEDRWPSGAAGGLVVADRPEFKAQHLLFTKRATSQGANGRACRSELGYLIARYDIHLENGQSRGYTRLSKNKASGANTWYAYIEPNPPSAWFNGQTYVDTLNVDAIKRFIQTTHEVYYEALSPDFGTTVPSIFTDEPQFAHKSRLRRADDDSDLFLPWSSDLPETFQKEYGHDILDDLPSVLWDIPDDDSKKEVRLRTRYQFHDHVCERFVHAFMDTVAGWCRQRNIALIGHMMKEPTLFSQTQALGEAMRCYRNLDMPGVDMLCDAHEYNTVKQATSVARQNGSRGVMSEIYGVTNWTFDFAGHKGSGDWQAAMGITFRVHHLAWVSMAGEAKRDYPACIGYQSPWYKEYKLVEDHFSRVNVALTRGRSQTRVGVIHPIESYWISYGPQDSTGSETKFMDQSFESLTSWLSFGLIDFDFISESLLPSQTPTESIIPGSPFPVGKSRYDVIIAPNLKTIRTSTLQRLKRFADGGGKVLFAGITPSFIDGFSPLDLDLSPFSTCQWTEYAVLSSLESVRDLRITLKDDGSAASTMLYQMRVDESINERFLFICNTHRKRYFATDVRIQGLWTPTVLDTLTGKTWIVESSVLNGWTSLDWHFEACGSLLLSLKPRKELSAQTQVVFRDTWTASTKVHLKGVKLSEPNVLLLDYAAYKINDEPWREAEEILRIDNIVRERLSLPLKGEAYRQPWAVPAHEREPRATVRLQYEIFSETNVRSSQIALELASGTEVLLDGKAIPAIRSGWWVDEEISVVDIPFEISTGHHLLEIDIPFGLLTNLERVYLLGFFAVEVRGKTCTLKDLDLGKVSFGNWVNQGLPFYAGNVEYICSFTAITAEPTIIHVPQFSAPVLGVSIDGARVGAIAFQPNVVELGSLNPGQEYELRIVCYGNRENAFGTLHMPDGISRWFAPNAWRTEHDWWMEGYNVKPMGIMDVPRIKNPGIEKWVVPRNPDRLWTCSELDTS</sequence>
<dbReference type="InterPro" id="IPR029062">
    <property type="entry name" value="Class_I_gatase-like"/>
</dbReference>
<dbReference type="Proteomes" id="UP000766486">
    <property type="component" value="Unassembled WGS sequence"/>
</dbReference>
<reference evidence="1 2" key="1">
    <citation type="submission" date="2019-06" db="EMBL/GenBank/DDBJ databases">
        <authorList>
            <person name="Broberg M."/>
        </authorList>
    </citation>
    <scope>NUCLEOTIDE SEQUENCE [LARGE SCALE GENOMIC DNA]</scope>
</reference>
<dbReference type="PANTHER" id="PTHR36848:SF2">
    <property type="entry name" value="SECRETED PROTEIN"/>
    <property type="match status" value="1"/>
</dbReference>
<comment type="caution">
    <text evidence="1">The sequence shown here is derived from an EMBL/GenBank/DDBJ whole genome shotgun (WGS) entry which is preliminary data.</text>
</comment>
<dbReference type="Gene3D" id="3.40.50.880">
    <property type="match status" value="1"/>
</dbReference>
<dbReference type="EMBL" id="CABFNS010000910">
    <property type="protein sequence ID" value="VUC35348.1"/>
    <property type="molecule type" value="Genomic_DNA"/>
</dbReference>
<gene>
    <name evidence="1" type="ORF">CLO192961_LOCUS411175</name>
</gene>
<evidence type="ECO:0000313" key="2">
    <source>
        <dbReference type="Proteomes" id="UP000766486"/>
    </source>
</evidence>
<name>A0ABY6UXJ0_BIOOC</name>
<dbReference type="PANTHER" id="PTHR36848">
    <property type="entry name" value="DNA-BINDING PROTEIN (PUTATIVE SECRETED PROTEIN)-RELATED"/>
    <property type="match status" value="1"/>
</dbReference>
<organism evidence="1 2">
    <name type="scientific">Bionectria ochroleuca</name>
    <name type="common">Gliocladium roseum</name>
    <dbReference type="NCBI Taxonomy" id="29856"/>
    <lineage>
        <taxon>Eukaryota</taxon>
        <taxon>Fungi</taxon>
        <taxon>Dikarya</taxon>
        <taxon>Ascomycota</taxon>
        <taxon>Pezizomycotina</taxon>
        <taxon>Sordariomycetes</taxon>
        <taxon>Hypocreomycetidae</taxon>
        <taxon>Hypocreales</taxon>
        <taxon>Bionectriaceae</taxon>
        <taxon>Clonostachys</taxon>
    </lineage>
</organism>
<evidence type="ECO:0008006" key="3">
    <source>
        <dbReference type="Google" id="ProtNLM"/>
    </source>
</evidence>
<dbReference type="InterPro" id="IPR053161">
    <property type="entry name" value="Ulvan_degrading_GH"/>
</dbReference>
<protein>
    <recommendedName>
        <fullName evidence="3">Glycoside hydrolase family 2</fullName>
    </recommendedName>
</protein>
<dbReference type="CDD" id="cd03143">
    <property type="entry name" value="A4_beta-galactosidase_middle_domain"/>
    <property type="match status" value="1"/>
</dbReference>
<keyword evidence="2" id="KW-1185">Reference proteome</keyword>
<evidence type="ECO:0000313" key="1">
    <source>
        <dbReference type="EMBL" id="VUC35348.1"/>
    </source>
</evidence>